<dbReference type="GO" id="GO:0008320">
    <property type="term" value="F:protein transmembrane transporter activity"/>
    <property type="evidence" value="ECO:0007669"/>
    <property type="project" value="UniProtKB-UniRule"/>
</dbReference>
<proteinExistence type="inferred from homology"/>
<keyword evidence="4 9" id="KW-0812">Transmembrane</keyword>
<protein>
    <recommendedName>
        <fullName evidence="9">Protein translocase subunit SecE</fullName>
    </recommendedName>
</protein>
<dbReference type="InterPro" id="IPR001901">
    <property type="entry name" value="Translocase_SecE/Sec61-g"/>
</dbReference>
<keyword evidence="6 9" id="KW-1133">Transmembrane helix</keyword>
<keyword evidence="5 9" id="KW-0653">Protein transport</keyword>
<evidence type="ECO:0000256" key="9">
    <source>
        <dbReference type="HAMAP-Rule" id="MF_00422"/>
    </source>
</evidence>
<organism evidence="10 11">
    <name type="scientific">Candidatus Syntrophonatronum acetioxidans</name>
    <dbReference type="NCBI Taxonomy" id="1795816"/>
    <lineage>
        <taxon>Bacteria</taxon>
        <taxon>Bacillati</taxon>
        <taxon>Bacillota</taxon>
        <taxon>Clostridia</taxon>
        <taxon>Eubacteriales</taxon>
        <taxon>Syntrophomonadaceae</taxon>
        <taxon>Candidatus Syntrophonatronum</taxon>
    </lineage>
</organism>
<dbReference type="InterPro" id="IPR005807">
    <property type="entry name" value="SecE_bac"/>
</dbReference>
<gene>
    <name evidence="9 10" type="primary">secE</name>
    <name evidence="10" type="ORF">D5R97_03555</name>
</gene>
<comment type="subunit">
    <text evidence="9">Component of the Sec protein translocase complex. Heterotrimer consisting of SecY, SecE and SecG subunits. The heterotrimers can form oligomers, although 1 heterotrimer is thought to be able to translocate proteins. Interacts with the ribosome. Interacts with SecDF, and other proteins may be involved. Interacts with SecA.</text>
</comment>
<evidence type="ECO:0000256" key="1">
    <source>
        <dbReference type="ARBA" id="ARBA00004370"/>
    </source>
</evidence>
<evidence type="ECO:0000256" key="3">
    <source>
        <dbReference type="ARBA" id="ARBA00022475"/>
    </source>
</evidence>
<evidence type="ECO:0000256" key="8">
    <source>
        <dbReference type="ARBA" id="ARBA00023136"/>
    </source>
</evidence>
<dbReference type="GO" id="GO:0009306">
    <property type="term" value="P:protein secretion"/>
    <property type="evidence" value="ECO:0007669"/>
    <property type="project" value="UniProtKB-UniRule"/>
</dbReference>
<keyword evidence="2 9" id="KW-0813">Transport</keyword>
<dbReference type="PANTHER" id="PTHR33910">
    <property type="entry name" value="PROTEIN TRANSLOCASE SUBUNIT SECE"/>
    <property type="match status" value="1"/>
</dbReference>
<comment type="function">
    <text evidence="9">Essential subunit of the Sec protein translocation channel SecYEG. Clamps together the 2 halves of SecY. May contact the channel plug during translocation.</text>
</comment>
<dbReference type="GO" id="GO:0006605">
    <property type="term" value="P:protein targeting"/>
    <property type="evidence" value="ECO:0007669"/>
    <property type="project" value="UniProtKB-UniRule"/>
</dbReference>
<evidence type="ECO:0000256" key="7">
    <source>
        <dbReference type="ARBA" id="ARBA00023010"/>
    </source>
</evidence>
<evidence type="ECO:0000256" key="2">
    <source>
        <dbReference type="ARBA" id="ARBA00022448"/>
    </source>
</evidence>
<dbReference type="AlphaFoldDB" id="A0A424YG42"/>
<reference evidence="10 11" key="1">
    <citation type="submission" date="2018-08" db="EMBL/GenBank/DDBJ databases">
        <title>The metabolism and importance of syntrophic acetate oxidation coupled to methane or sulfide production in haloalkaline environments.</title>
        <authorList>
            <person name="Timmers P.H.A."/>
            <person name="Vavourakis C.D."/>
            <person name="Sorokin D.Y."/>
            <person name="Sinninghe Damste J.S."/>
            <person name="Muyzer G."/>
            <person name="Stams A.J.M."/>
            <person name="Plugge C.M."/>
        </authorList>
    </citation>
    <scope>NUCLEOTIDE SEQUENCE [LARGE SCALE GENOMIC DNA]</scope>
    <source>
        <strain evidence="10">MSAO_Bac1</strain>
    </source>
</reference>
<feature type="transmembrane region" description="Helical" evidence="9">
    <location>
        <begin position="38"/>
        <end position="59"/>
    </location>
</feature>
<dbReference type="EMBL" id="QZAA01000107">
    <property type="protein sequence ID" value="RQD76823.1"/>
    <property type="molecule type" value="Genomic_DNA"/>
</dbReference>
<dbReference type="InterPro" id="IPR038379">
    <property type="entry name" value="SecE_sf"/>
</dbReference>
<dbReference type="GO" id="GO:0065002">
    <property type="term" value="P:intracellular protein transmembrane transport"/>
    <property type="evidence" value="ECO:0007669"/>
    <property type="project" value="UniProtKB-UniRule"/>
</dbReference>
<dbReference type="Proteomes" id="UP000285138">
    <property type="component" value="Unassembled WGS sequence"/>
</dbReference>
<name>A0A424YG42_9FIRM</name>
<evidence type="ECO:0000313" key="11">
    <source>
        <dbReference type="Proteomes" id="UP000285138"/>
    </source>
</evidence>
<keyword evidence="3 9" id="KW-1003">Cell membrane</keyword>
<dbReference type="HAMAP" id="MF_00422">
    <property type="entry name" value="SecE"/>
    <property type="match status" value="1"/>
</dbReference>
<dbReference type="NCBIfam" id="TIGR00964">
    <property type="entry name" value="secE_bact"/>
    <property type="match status" value="1"/>
</dbReference>
<comment type="similarity">
    <text evidence="9">Belongs to the SecE/SEC61-gamma family.</text>
</comment>
<sequence length="72" mass="8285">MGAVNSKSNVKGVKKINKHFKDVKVEMKKVHWPNRKEMSVFTGIVLASIFTVGIFFWFLDTGFGMLLRLIIR</sequence>
<dbReference type="PANTHER" id="PTHR33910:SF1">
    <property type="entry name" value="PROTEIN TRANSLOCASE SUBUNIT SECE"/>
    <property type="match status" value="1"/>
</dbReference>
<dbReference type="GO" id="GO:0043952">
    <property type="term" value="P:protein transport by the Sec complex"/>
    <property type="evidence" value="ECO:0007669"/>
    <property type="project" value="UniProtKB-UniRule"/>
</dbReference>
<keyword evidence="8 9" id="KW-0472">Membrane</keyword>
<keyword evidence="7 9" id="KW-0811">Translocation</keyword>
<evidence type="ECO:0000313" key="10">
    <source>
        <dbReference type="EMBL" id="RQD76823.1"/>
    </source>
</evidence>
<comment type="caution">
    <text evidence="10">The sequence shown here is derived from an EMBL/GenBank/DDBJ whole genome shotgun (WGS) entry which is preliminary data.</text>
</comment>
<evidence type="ECO:0000256" key="4">
    <source>
        <dbReference type="ARBA" id="ARBA00022692"/>
    </source>
</evidence>
<evidence type="ECO:0000256" key="6">
    <source>
        <dbReference type="ARBA" id="ARBA00022989"/>
    </source>
</evidence>
<dbReference type="Gene3D" id="1.20.5.1030">
    <property type="entry name" value="Preprotein translocase secy subunit"/>
    <property type="match status" value="1"/>
</dbReference>
<dbReference type="Pfam" id="PF00584">
    <property type="entry name" value="SecE"/>
    <property type="match status" value="1"/>
</dbReference>
<dbReference type="GO" id="GO:0005886">
    <property type="term" value="C:plasma membrane"/>
    <property type="evidence" value="ECO:0007669"/>
    <property type="project" value="UniProtKB-SubCell"/>
</dbReference>
<accession>A0A424YG42</accession>
<evidence type="ECO:0000256" key="5">
    <source>
        <dbReference type="ARBA" id="ARBA00022927"/>
    </source>
</evidence>
<comment type="subcellular location">
    <subcellularLocation>
        <location evidence="9">Cell membrane</location>
        <topology evidence="9">Single-pass membrane protein</topology>
    </subcellularLocation>
    <subcellularLocation>
        <location evidence="1">Membrane</location>
    </subcellularLocation>
</comment>